<comment type="caution">
    <text evidence="4">The sequence shown here is derived from an EMBL/GenBank/DDBJ whole genome shotgun (WGS) entry which is preliminary data.</text>
</comment>
<evidence type="ECO:0000313" key="4">
    <source>
        <dbReference type="EMBL" id="MFJ1269158.1"/>
    </source>
</evidence>
<keyword evidence="4" id="KW-0418">Kinase</keyword>
<name>A0ABW8D8Y2_9GAMM</name>
<protein>
    <submittedName>
        <fullName evidence="4">Protein kinase</fullName>
    </submittedName>
</protein>
<dbReference type="Pfam" id="PF07714">
    <property type="entry name" value="PK_Tyr_Ser-Thr"/>
    <property type="match status" value="1"/>
</dbReference>
<keyword evidence="5" id="KW-1185">Reference proteome</keyword>
<feature type="domain" description="Protein kinase" evidence="3">
    <location>
        <begin position="1"/>
        <end position="209"/>
    </location>
</feature>
<keyword evidence="2" id="KW-0067">ATP-binding</keyword>
<evidence type="ECO:0000256" key="1">
    <source>
        <dbReference type="ARBA" id="ARBA00022741"/>
    </source>
</evidence>
<evidence type="ECO:0000313" key="5">
    <source>
        <dbReference type="Proteomes" id="UP001615550"/>
    </source>
</evidence>
<evidence type="ECO:0000256" key="2">
    <source>
        <dbReference type="ARBA" id="ARBA00022840"/>
    </source>
</evidence>
<dbReference type="PANTHER" id="PTHR24418">
    <property type="entry name" value="TYROSINE-PROTEIN KINASE"/>
    <property type="match status" value="1"/>
</dbReference>
<dbReference type="SUPFAM" id="SSF56112">
    <property type="entry name" value="Protein kinase-like (PK-like)"/>
    <property type="match status" value="1"/>
</dbReference>
<dbReference type="InterPro" id="IPR011009">
    <property type="entry name" value="Kinase-like_dom_sf"/>
</dbReference>
<organism evidence="4 5">
    <name type="scientific">Legionella lytica</name>
    <dbReference type="NCBI Taxonomy" id="96232"/>
    <lineage>
        <taxon>Bacteria</taxon>
        <taxon>Pseudomonadati</taxon>
        <taxon>Pseudomonadota</taxon>
        <taxon>Gammaproteobacteria</taxon>
        <taxon>Legionellales</taxon>
        <taxon>Legionellaceae</taxon>
        <taxon>Legionella</taxon>
    </lineage>
</organism>
<evidence type="ECO:0000259" key="3">
    <source>
        <dbReference type="PROSITE" id="PS50011"/>
    </source>
</evidence>
<keyword evidence="4" id="KW-0808">Transferase</keyword>
<dbReference type="InterPro" id="IPR001245">
    <property type="entry name" value="Ser-Thr/Tyr_kinase_cat_dom"/>
</dbReference>
<dbReference type="GO" id="GO:0016301">
    <property type="term" value="F:kinase activity"/>
    <property type="evidence" value="ECO:0007669"/>
    <property type="project" value="UniProtKB-KW"/>
</dbReference>
<dbReference type="Proteomes" id="UP001615550">
    <property type="component" value="Unassembled WGS sequence"/>
</dbReference>
<keyword evidence="1" id="KW-0547">Nucleotide-binding</keyword>
<gene>
    <name evidence="4" type="ORF">ACD661_11370</name>
</gene>
<dbReference type="InterPro" id="IPR000719">
    <property type="entry name" value="Prot_kinase_dom"/>
</dbReference>
<proteinExistence type="predicted"/>
<dbReference type="InterPro" id="IPR050198">
    <property type="entry name" value="Non-receptor_tyrosine_kinases"/>
</dbReference>
<accession>A0ABW8D8Y2</accession>
<dbReference type="EMBL" id="JBGORX010000004">
    <property type="protein sequence ID" value="MFJ1269158.1"/>
    <property type="molecule type" value="Genomic_DNA"/>
</dbReference>
<dbReference type="RefSeq" id="WP_400188057.1">
    <property type="nucleotide sequence ID" value="NZ_JBGORX010000004.1"/>
</dbReference>
<sequence>MKSLFESNNFAHNKYDLAYNPLVITIKMELCTNQTLLNRLNHLNEQEIKNIALRLISGLMDYEKEKIFTQLSLDTVVFGNNDEVKILDESLINLHCPQDMTKSNREMYTWLGMAPELTEYSPSDRRVHFTSASTVFSFGTILLQMFKGGEEFDFYLTRNKTEQAKNHASHNVHPIPEHCPNIWKDIIVRCLHDKPEARPTLAEVQNMIIQVEIGLIEQNNTSVPKNSYNALIAWSLFHVGKERQNEPIVHANQIMP</sequence>
<reference evidence="4 5" key="1">
    <citation type="submission" date="2024-08" db="EMBL/GenBank/DDBJ databases">
        <title>Draft Genome Sequence of Legionella lytica strain DSB2004, Isolated From a Fire Sprinkler System.</title>
        <authorList>
            <person name="Everhart A.D."/>
            <person name="Kidane D.T."/>
            <person name="Farone A.L."/>
            <person name="Farone M.B."/>
        </authorList>
    </citation>
    <scope>NUCLEOTIDE SEQUENCE [LARGE SCALE GENOMIC DNA]</scope>
    <source>
        <strain evidence="4 5">DSB2004</strain>
    </source>
</reference>
<dbReference type="PROSITE" id="PS50011">
    <property type="entry name" value="PROTEIN_KINASE_DOM"/>
    <property type="match status" value="1"/>
</dbReference>
<dbReference type="Gene3D" id="1.10.510.10">
    <property type="entry name" value="Transferase(Phosphotransferase) domain 1"/>
    <property type="match status" value="1"/>
</dbReference>